<gene>
    <name evidence="2" type="ORF">I550_1296</name>
</gene>
<accession>X8CQ57</accession>
<dbReference type="Proteomes" id="UP000020825">
    <property type="component" value="Unassembled WGS sequence"/>
</dbReference>
<sequence>MEVYGAQRIVGRGSRQRLDQSSDHQLRQRVTPGWAIKRHP</sequence>
<feature type="region of interest" description="Disordered" evidence="1">
    <location>
        <begin position="1"/>
        <end position="40"/>
    </location>
</feature>
<dbReference type="PATRIC" id="fig|1299331.3.peg.1259"/>
<dbReference type="EMBL" id="JAOG01000001">
    <property type="protein sequence ID" value="EUA58159.1"/>
    <property type="molecule type" value="Genomic_DNA"/>
</dbReference>
<name>X8CQ57_MYCIT</name>
<proteinExistence type="predicted"/>
<evidence type="ECO:0000313" key="3">
    <source>
        <dbReference type="Proteomes" id="UP000020825"/>
    </source>
</evidence>
<protein>
    <submittedName>
        <fullName evidence="2">Uncharacterized protein</fullName>
    </submittedName>
</protein>
<organism evidence="2 3">
    <name type="scientific">Mycobacterium intracellulare 1956</name>
    <dbReference type="NCBI Taxonomy" id="1299331"/>
    <lineage>
        <taxon>Bacteria</taxon>
        <taxon>Bacillati</taxon>
        <taxon>Actinomycetota</taxon>
        <taxon>Actinomycetes</taxon>
        <taxon>Mycobacteriales</taxon>
        <taxon>Mycobacteriaceae</taxon>
        <taxon>Mycobacterium</taxon>
        <taxon>Mycobacterium avium complex (MAC)</taxon>
    </lineage>
</organism>
<evidence type="ECO:0000313" key="2">
    <source>
        <dbReference type="EMBL" id="EUA58159.1"/>
    </source>
</evidence>
<evidence type="ECO:0000256" key="1">
    <source>
        <dbReference type="SAM" id="MobiDB-lite"/>
    </source>
</evidence>
<dbReference type="AlphaFoldDB" id="X8CQ57"/>
<feature type="compositionally biased region" description="Basic and acidic residues" evidence="1">
    <location>
        <begin position="16"/>
        <end position="26"/>
    </location>
</feature>
<reference evidence="2 3" key="1">
    <citation type="submission" date="2013-12" db="EMBL/GenBank/DDBJ databases">
        <authorList>
            <person name="Zelazny A."/>
            <person name="Olivier K."/>
            <person name="Holland S."/>
            <person name="Lenaerts A."/>
            <person name="Ordway D."/>
            <person name="DeGroote M.A."/>
            <person name="Parker T."/>
            <person name="Sizemore C."/>
            <person name="Tallon L.J."/>
            <person name="Sadzewicz L.K."/>
            <person name="Sengamalay N."/>
            <person name="Fraser C.M."/>
            <person name="Hine E."/>
            <person name="Shefchek K.A."/>
            <person name="Das S.P."/>
            <person name="Tettelin H."/>
        </authorList>
    </citation>
    <scope>NUCLEOTIDE SEQUENCE [LARGE SCALE GENOMIC DNA]</scope>
    <source>
        <strain evidence="2 3">1956</strain>
    </source>
</reference>
<comment type="caution">
    <text evidence="2">The sequence shown here is derived from an EMBL/GenBank/DDBJ whole genome shotgun (WGS) entry which is preliminary data.</text>
</comment>